<feature type="compositionally biased region" description="Polar residues" evidence="1">
    <location>
        <begin position="7"/>
        <end position="16"/>
    </location>
</feature>
<comment type="caution">
    <text evidence="2">The sequence shown here is derived from an EMBL/GenBank/DDBJ whole genome shotgun (WGS) entry which is preliminary data.</text>
</comment>
<gene>
    <name evidence="2" type="ORF">PNOK_0805900</name>
</gene>
<dbReference type="AlphaFoldDB" id="A0A286UA49"/>
<proteinExistence type="predicted"/>
<protein>
    <submittedName>
        <fullName evidence="2">Uncharacterized protein</fullName>
    </submittedName>
</protein>
<name>A0A286UA49_9AGAM</name>
<reference evidence="2 3" key="1">
    <citation type="journal article" date="2017" name="Mol. Ecol.">
        <title>Comparative and population genomic landscape of Phellinus noxius: A hypervariable fungus causing root rot in trees.</title>
        <authorList>
            <person name="Chung C.L."/>
            <person name="Lee T.J."/>
            <person name="Akiba M."/>
            <person name="Lee H.H."/>
            <person name="Kuo T.H."/>
            <person name="Liu D."/>
            <person name="Ke H.M."/>
            <person name="Yokoi T."/>
            <person name="Roa M.B."/>
            <person name="Lu M.J."/>
            <person name="Chang Y.Y."/>
            <person name="Ann P.J."/>
            <person name="Tsai J.N."/>
            <person name="Chen C.Y."/>
            <person name="Tzean S.S."/>
            <person name="Ota Y."/>
            <person name="Hattori T."/>
            <person name="Sahashi N."/>
            <person name="Liou R.F."/>
            <person name="Kikuchi T."/>
            <person name="Tsai I.J."/>
        </authorList>
    </citation>
    <scope>NUCLEOTIDE SEQUENCE [LARGE SCALE GENOMIC DNA]</scope>
    <source>
        <strain evidence="2 3">FFPRI411160</strain>
    </source>
</reference>
<dbReference type="InParanoid" id="A0A286UA49"/>
<evidence type="ECO:0000256" key="1">
    <source>
        <dbReference type="SAM" id="MobiDB-lite"/>
    </source>
</evidence>
<feature type="compositionally biased region" description="Basic and acidic residues" evidence="1">
    <location>
        <begin position="32"/>
        <end position="42"/>
    </location>
</feature>
<dbReference type="Proteomes" id="UP000217199">
    <property type="component" value="Unassembled WGS sequence"/>
</dbReference>
<organism evidence="2 3">
    <name type="scientific">Pyrrhoderma noxium</name>
    <dbReference type="NCBI Taxonomy" id="2282107"/>
    <lineage>
        <taxon>Eukaryota</taxon>
        <taxon>Fungi</taxon>
        <taxon>Dikarya</taxon>
        <taxon>Basidiomycota</taxon>
        <taxon>Agaricomycotina</taxon>
        <taxon>Agaricomycetes</taxon>
        <taxon>Hymenochaetales</taxon>
        <taxon>Hymenochaetaceae</taxon>
        <taxon>Pyrrhoderma</taxon>
    </lineage>
</organism>
<sequence length="85" mass="10034">MKHHRQGTNQGTQKCQQKFVPQETGYSRGFHRREGSRSRRVTDLENSYGKALEAFLSWYFTSGPEVRFRGSLWNIISNMDMRIFC</sequence>
<evidence type="ECO:0000313" key="2">
    <source>
        <dbReference type="EMBL" id="PAV16439.1"/>
    </source>
</evidence>
<evidence type="ECO:0000313" key="3">
    <source>
        <dbReference type="Proteomes" id="UP000217199"/>
    </source>
</evidence>
<accession>A0A286UA49</accession>
<dbReference type="EMBL" id="NBII01000008">
    <property type="protein sequence ID" value="PAV16439.1"/>
    <property type="molecule type" value="Genomic_DNA"/>
</dbReference>
<feature type="region of interest" description="Disordered" evidence="1">
    <location>
        <begin position="1"/>
        <end position="42"/>
    </location>
</feature>
<keyword evidence="3" id="KW-1185">Reference proteome</keyword>